<name>A0A0R3T5K4_RODNA</name>
<protein>
    <submittedName>
        <fullName evidence="5">Peptidase S1 domain-containing protein</fullName>
    </submittedName>
</protein>
<dbReference type="EMBL" id="UZAE01001125">
    <property type="protein sequence ID" value="VDN98200.1"/>
    <property type="molecule type" value="Genomic_DNA"/>
</dbReference>
<evidence type="ECO:0000313" key="4">
    <source>
        <dbReference type="Proteomes" id="UP000278807"/>
    </source>
</evidence>
<dbReference type="STRING" id="102285.A0A0R3T5K4"/>
<dbReference type="GO" id="GO:0004252">
    <property type="term" value="F:serine-type endopeptidase activity"/>
    <property type="evidence" value="ECO:0007669"/>
    <property type="project" value="InterPro"/>
</dbReference>
<reference evidence="3 4" key="2">
    <citation type="submission" date="2018-11" db="EMBL/GenBank/DDBJ databases">
        <authorList>
            <consortium name="Pathogen Informatics"/>
        </authorList>
    </citation>
    <scope>NUCLEOTIDE SEQUENCE [LARGE SCALE GENOMIC DNA]</scope>
</reference>
<feature type="compositionally biased region" description="Polar residues" evidence="1">
    <location>
        <begin position="77"/>
        <end position="86"/>
    </location>
</feature>
<proteinExistence type="predicted"/>
<dbReference type="GO" id="GO:0006508">
    <property type="term" value="P:proteolysis"/>
    <property type="evidence" value="ECO:0007669"/>
    <property type="project" value="InterPro"/>
</dbReference>
<evidence type="ECO:0000313" key="5">
    <source>
        <dbReference type="WBParaSite" id="HNAJ_0000234201-mRNA-1"/>
    </source>
</evidence>
<dbReference type="OrthoDB" id="10059102at2759"/>
<dbReference type="Proteomes" id="UP000278807">
    <property type="component" value="Unassembled WGS sequence"/>
</dbReference>
<dbReference type="InterPro" id="IPR043504">
    <property type="entry name" value="Peptidase_S1_PA_chymotrypsin"/>
</dbReference>
<accession>A0A0R3T5K4</accession>
<dbReference type="InterPro" id="IPR001254">
    <property type="entry name" value="Trypsin_dom"/>
</dbReference>
<dbReference type="SUPFAM" id="SSF50494">
    <property type="entry name" value="Trypsin-like serine proteases"/>
    <property type="match status" value="1"/>
</dbReference>
<organism evidence="5">
    <name type="scientific">Rodentolepis nana</name>
    <name type="common">Dwarf tapeworm</name>
    <name type="synonym">Hymenolepis nana</name>
    <dbReference type="NCBI Taxonomy" id="102285"/>
    <lineage>
        <taxon>Eukaryota</taxon>
        <taxon>Metazoa</taxon>
        <taxon>Spiralia</taxon>
        <taxon>Lophotrochozoa</taxon>
        <taxon>Platyhelminthes</taxon>
        <taxon>Cestoda</taxon>
        <taxon>Eucestoda</taxon>
        <taxon>Cyclophyllidea</taxon>
        <taxon>Hymenolepididae</taxon>
        <taxon>Rodentolepis</taxon>
    </lineage>
</organism>
<dbReference type="Gene3D" id="2.40.10.10">
    <property type="entry name" value="Trypsin-like serine proteases"/>
    <property type="match status" value="1"/>
</dbReference>
<sequence>MKAASAPTNGSSRTSHSKLVGHVCGGSLISPSWILTARHCFELLAVIDKSKSSMETTPKEYYGMSRNLNPELKQPNRHQQPSTIYR</sequence>
<evidence type="ECO:0000313" key="3">
    <source>
        <dbReference type="EMBL" id="VDN98200.1"/>
    </source>
</evidence>
<dbReference type="AlphaFoldDB" id="A0A0R3T5K4"/>
<gene>
    <name evidence="3" type="ORF">HNAJ_LOCUS2341</name>
</gene>
<reference evidence="5" key="1">
    <citation type="submission" date="2017-02" db="UniProtKB">
        <authorList>
            <consortium name="WormBaseParasite"/>
        </authorList>
    </citation>
    <scope>IDENTIFICATION</scope>
</reference>
<keyword evidence="4" id="KW-1185">Reference proteome</keyword>
<dbReference type="Pfam" id="PF00089">
    <property type="entry name" value="Trypsin"/>
    <property type="match status" value="1"/>
</dbReference>
<dbReference type="InterPro" id="IPR009003">
    <property type="entry name" value="Peptidase_S1_PA"/>
</dbReference>
<feature type="domain" description="Peptidase S1" evidence="2">
    <location>
        <begin position="11"/>
        <end position="46"/>
    </location>
</feature>
<evidence type="ECO:0000256" key="1">
    <source>
        <dbReference type="SAM" id="MobiDB-lite"/>
    </source>
</evidence>
<dbReference type="WBParaSite" id="HNAJ_0000234201-mRNA-1">
    <property type="protein sequence ID" value="HNAJ_0000234201-mRNA-1"/>
    <property type="gene ID" value="HNAJ_0000234201"/>
</dbReference>
<evidence type="ECO:0000259" key="2">
    <source>
        <dbReference type="Pfam" id="PF00089"/>
    </source>
</evidence>
<feature type="region of interest" description="Disordered" evidence="1">
    <location>
        <begin position="55"/>
        <end position="86"/>
    </location>
</feature>